<feature type="domain" description="GST N-terminal" evidence="1">
    <location>
        <begin position="11"/>
        <end position="53"/>
    </location>
</feature>
<organism evidence="2 3">
    <name type="scientific">Eptatretus burgeri</name>
    <name type="common">Inshore hagfish</name>
    <dbReference type="NCBI Taxonomy" id="7764"/>
    <lineage>
        <taxon>Eukaryota</taxon>
        <taxon>Metazoa</taxon>
        <taxon>Chordata</taxon>
        <taxon>Craniata</taxon>
        <taxon>Vertebrata</taxon>
        <taxon>Cyclostomata</taxon>
        <taxon>Myxini</taxon>
        <taxon>Myxiniformes</taxon>
        <taxon>Myxinidae</taxon>
        <taxon>Eptatretinae</taxon>
        <taxon>Eptatretus</taxon>
    </lineage>
</organism>
<dbReference type="Gene3D" id="1.20.1050.130">
    <property type="match status" value="1"/>
</dbReference>
<dbReference type="AlphaFoldDB" id="A0A8C4Q7I6"/>
<dbReference type="InterPro" id="IPR004045">
    <property type="entry name" value="Glutathione_S-Trfase_N"/>
</dbReference>
<name>A0A8C4Q7I6_EPTBU</name>
<evidence type="ECO:0000313" key="3">
    <source>
        <dbReference type="Proteomes" id="UP000694388"/>
    </source>
</evidence>
<dbReference type="SUPFAM" id="SSF52833">
    <property type="entry name" value="Thioredoxin-like"/>
    <property type="match status" value="1"/>
</dbReference>
<protein>
    <recommendedName>
        <fullName evidence="1">GST N-terminal domain-containing protein</fullName>
    </recommendedName>
</protein>
<proteinExistence type="predicted"/>
<dbReference type="InterPro" id="IPR036249">
    <property type="entry name" value="Thioredoxin-like_sf"/>
</dbReference>
<accession>A0A8C4Q7I6</accession>
<evidence type="ECO:0000313" key="2">
    <source>
        <dbReference type="Ensembl" id="ENSEBUP00000010929.1"/>
    </source>
</evidence>
<reference evidence="2" key="1">
    <citation type="submission" date="2025-08" db="UniProtKB">
        <authorList>
            <consortium name="Ensembl"/>
        </authorList>
    </citation>
    <scope>IDENTIFICATION</scope>
</reference>
<keyword evidence="3" id="KW-1185">Reference proteome</keyword>
<reference evidence="2" key="2">
    <citation type="submission" date="2025-09" db="UniProtKB">
        <authorList>
            <consortium name="Ensembl"/>
        </authorList>
    </citation>
    <scope>IDENTIFICATION</scope>
</reference>
<dbReference type="Proteomes" id="UP000694388">
    <property type="component" value="Unplaced"/>
</dbReference>
<dbReference type="CDD" id="cd03039">
    <property type="entry name" value="GST_N_Sigma_like"/>
    <property type="match status" value="1"/>
</dbReference>
<evidence type="ECO:0000259" key="1">
    <source>
        <dbReference type="PROSITE" id="PS50404"/>
    </source>
</evidence>
<dbReference type="Ensembl" id="ENSEBUT00000011487.1">
    <property type="protein sequence ID" value="ENSEBUP00000010929.1"/>
    <property type="gene ID" value="ENSEBUG00000007025.1"/>
</dbReference>
<dbReference type="PROSITE" id="PS50404">
    <property type="entry name" value="GST_NTER"/>
    <property type="match status" value="1"/>
</dbReference>
<sequence>MTVNHYSDMDSTYKLVYFNARGRAELARLVLAQAGIRYTDKRIELDEWKDLKPGETRTVQTRNRHLSIPWTLCYVGKQTLSTLFAHLCKEEQEHELVSRSQMLMKRILKQPQGLCLRLCNLQLES</sequence>